<dbReference type="InterPro" id="IPR010559">
    <property type="entry name" value="Sig_transdc_His_kin_internal"/>
</dbReference>
<accession>A0ABY4CQV6</accession>
<reference evidence="14" key="1">
    <citation type="submission" date="2021-12" db="EMBL/GenBank/DDBJ databases">
        <title>Alicyclobacillaceae gen. nov., sp. nov., isolated from chalcocite enrichment system.</title>
        <authorList>
            <person name="Jiang Z."/>
        </authorList>
    </citation>
    <scope>NUCLEOTIDE SEQUENCE</scope>
    <source>
        <strain evidence="14">MYW30-H2</strain>
    </source>
</reference>
<dbReference type="Pfam" id="PF00672">
    <property type="entry name" value="HAMP"/>
    <property type="match status" value="1"/>
</dbReference>
<dbReference type="PROSITE" id="PS50885">
    <property type="entry name" value="HAMP"/>
    <property type="match status" value="1"/>
</dbReference>
<evidence type="ECO:0000256" key="4">
    <source>
        <dbReference type="ARBA" id="ARBA00022679"/>
    </source>
</evidence>
<evidence type="ECO:0000256" key="1">
    <source>
        <dbReference type="ARBA" id="ARBA00004651"/>
    </source>
</evidence>
<evidence type="ECO:0000256" key="8">
    <source>
        <dbReference type="ARBA" id="ARBA00022840"/>
    </source>
</evidence>
<dbReference type="PANTHER" id="PTHR34220:SF11">
    <property type="entry name" value="SENSOR PROTEIN KINASE HPTS"/>
    <property type="match status" value="1"/>
</dbReference>
<dbReference type="CDD" id="cd06225">
    <property type="entry name" value="HAMP"/>
    <property type="match status" value="1"/>
</dbReference>
<evidence type="ECO:0000256" key="6">
    <source>
        <dbReference type="ARBA" id="ARBA00022741"/>
    </source>
</evidence>
<protein>
    <submittedName>
        <fullName evidence="14">Sensor histidine kinase</fullName>
    </submittedName>
</protein>
<evidence type="ECO:0000256" key="7">
    <source>
        <dbReference type="ARBA" id="ARBA00022777"/>
    </source>
</evidence>
<evidence type="ECO:0000313" key="15">
    <source>
        <dbReference type="Proteomes" id="UP000830167"/>
    </source>
</evidence>
<comment type="subcellular location">
    <subcellularLocation>
        <location evidence="1">Cell membrane</location>
        <topology evidence="1">Multi-pass membrane protein</topology>
    </subcellularLocation>
</comment>
<keyword evidence="5 12" id="KW-0812">Transmembrane</keyword>
<keyword evidence="10" id="KW-0902">Two-component regulatory system</keyword>
<dbReference type="SUPFAM" id="SSF158472">
    <property type="entry name" value="HAMP domain-like"/>
    <property type="match status" value="1"/>
</dbReference>
<dbReference type="PANTHER" id="PTHR34220">
    <property type="entry name" value="SENSOR HISTIDINE KINASE YPDA"/>
    <property type="match status" value="1"/>
</dbReference>
<feature type="domain" description="HAMP" evidence="13">
    <location>
        <begin position="317"/>
        <end position="369"/>
    </location>
</feature>
<keyword evidence="7 14" id="KW-0418">Kinase</keyword>
<dbReference type="InterPro" id="IPR033479">
    <property type="entry name" value="dCache_1"/>
</dbReference>
<dbReference type="Gene3D" id="3.30.450.20">
    <property type="entry name" value="PAS domain"/>
    <property type="match status" value="2"/>
</dbReference>
<evidence type="ECO:0000256" key="9">
    <source>
        <dbReference type="ARBA" id="ARBA00022989"/>
    </source>
</evidence>
<evidence type="ECO:0000256" key="2">
    <source>
        <dbReference type="ARBA" id="ARBA00022475"/>
    </source>
</evidence>
<dbReference type="SMART" id="SM00304">
    <property type="entry name" value="HAMP"/>
    <property type="match status" value="1"/>
</dbReference>
<dbReference type="InterPro" id="IPR003594">
    <property type="entry name" value="HATPase_dom"/>
</dbReference>
<evidence type="ECO:0000256" key="12">
    <source>
        <dbReference type="SAM" id="Phobius"/>
    </source>
</evidence>
<name>A0ABY4CQV6_9BACL</name>
<dbReference type="SMART" id="SM00387">
    <property type="entry name" value="HATPase_c"/>
    <property type="match status" value="1"/>
</dbReference>
<keyword evidence="9 12" id="KW-1133">Transmembrane helix</keyword>
<keyword evidence="15" id="KW-1185">Reference proteome</keyword>
<dbReference type="InterPro" id="IPR036890">
    <property type="entry name" value="HATPase_C_sf"/>
</dbReference>
<evidence type="ECO:0000313" key="14">
    <source>
        <dbReference type="EMBL" id="UOF92709.1"/>
    </source>
</evidence>
<evidence type="ECO:0000256" key="11">
    <source>
        <dbReference type="ARBA" id="ARBA00023136"/>
    </source>
</evidence>
<dbReference type="RefSeq" id="WP_347439379.1">
    <property type="nucleotide sequence ID" value="NZ_CP089291.1"/>
</dbReference>
<evidence type="ECO:0000259" key="13">
    <source>
        <dbReference type="PROSITE" id="PS50885"/>
    </source>
</evidence>
<dbReference type="SUPFAM" id="SSF55874">
    <property type="entry name" value="ATPase domain of HSP90 chaperone/DNA topoisomerase II/histidine kinase"/>
    <property type="match status" value="1"/>
</dbReference>
<keyword evidence="3" id="KW-0597">Phosphoprotein</keyword>
<organism evidence="14 15">
    <name type="scientific">Fodinisporobacter ferrooxydans</name>
    <dbReference type="NCBI Taxonomy" id="2901836"/>
    <lineage>
        <taxon>Bacteria</taxon>
        <taxon>Bacillati</taxon>
        <taxon>Bacillota</taxon>
        <taxon>Bacilli</taxon>
        <taxon>Bacillales</taxon>
        <taxon>Alicyclobacillaceae</taxon>
        <taxon>Fodinisporobacter</taxon>
    </lineage>
</organism>
<dbReference type="InterPro" id="IPR003660">
    <property type="entry name" value="HAMP_dom"/>
</dbReference>
<evidence type="ECO:0000256" key="10">
    <source>
        <dbReference type="ARBA" id="ARBA00023012"/>
    </source>
</evidence>
<dbReference type="EMBL" id="CP089291">
    <property type="protein sequence ID" value="UOF92709.1"/>
    <property type="molecule type" value="Genomic_DNA"/>
</dbReference>
<keyword evidence="6" id="KW-0547">Nucleotide-binding</keyword>
<keyword evidence="2" id="KW-1003">Cell membrane</keyword>
<dbReference type="GO" id="GO:0016301">
    <property type="term" value="F:kinase activity"/>
    <property type="evidence" value="ECO:0007669"/>
    <property type="project" value="UniProtKB-KW"/>
</dbReference>
<dbReference type="Gene3D" id="6.10.340.10">
    <property type="match status" value="1"/>
</dbReference>
<dbReference type="Gene3D" id="3.30.565.10">
    <property type="entry name" value="Histidine kinase-like ATPase, C-terminal domain"/>
    <property type="match status" value="1"/>
</dbReference>
<gene>
    <name evidence="14" type="ORF">LSG31_11400</name>
</gene>
<keyword evidence="11 12" id="KW-0472">Membrane</keyword>
<dbReference type="Pfam" id="PF02518">
    <property type="entry name" value="HATPase_c"/>
    <property type="match status" value="1"/>
</dbReference>
<dbReference type="Pfam" id="PF06580">
    <property type="entry name" value="His_kinase"/>
    <property type="match status" value="1"/>
</dbReference>
<evidence type="ECO:0000256" key="3">
    <source>
        <dbReference type="ARBA" id="ARBA00022553"/>
    </source>
</evidence>
<dbReference type="Pfam" id="PF02743">
    <property type="entry name" value="dCache_1"/>
    <property type="match status" value="1"/>
</dbReference>
<dbReference type="InterPro" id="IPR050640">
    <property type="entry name" value="Bact_2-comp_sensor_kinase"/>
</dbReference>
<keyword evidence="4" id="KW-0808">Transferase</keyword>
<feature type="transmembrane region" description="Helical" evidence="12">
    <location>
        <begin position="12"/>
        <end position="34"/>
    </location>
</feature>
<proteinExistence type="predicted"/>
<sequence>MNFSSSLRLKLTVFYVLILLVPLLIIAMVMPTYYQYLLSRETESLTENILESLSNNIEVYLDDLGRLTIIPYLNNDIMFAVNQITNHHYKNADPYTQFMIDKALYDTLPKTLQNTRKEILGTILVTMDGSAFINTTNGGVARSHYPFTRQDWFQKALQANGKVVFIPSHPEDYIDTPAAKEVFSVARLIKDPTTLQPLAVIMADADASVFDKLIRRINFNTNSIIAIMDDKNHVLYSNTPMPGTIKNQLNKHLTTVRDTNDTYLVVSKKIIPANWKIVVLLSNAALRAKVRWMYIAGILFACCVLLITVLLFFYLSRWITRPYRNILHVMRQVQQGNLQVQVQTSGTDEIAQLGHTFNAMLERINELIDREYRSVLNQRNAEYRALQSQIHPHFLYNTLNGLIGLNRLGCKEELEKAIFSLSSMLRYTLEQAETSTVAEEFSFLKRYCDLQKMRFQDRMEYHIHMEGQAANYEIPKLLLQPLVENSIIHGIEPSDQPCTVSITAEIEQIGSVNMLRITIADDGIGFDLEPSSKSTRIGISNVRERLHLYHSESTFAIHSKSGEGTQVTIQIPVEDVSQ</sequence>
<feature type="transmembrane region" description="Helical" evidence="12">
    <location>
        <begin position="292"/>
        <end position="315"/>
    </location>
</feature>
<keyword evidence="8" id="KW-0067">ATP-binding</keyword>
<dbReference type="Proteomes" id="UP000830167">
    <property type="component" value="Chromosome"/>
</dbReference>
<evidence type="ECO:0000256" key="5">
    <source>
        <dbReference type="ARBA" id="ARBA00022692"/>
    </source>
</evidence>